<evidence type="ECO:0000313" key="2">
    <source>
        <dbReference type="EMBL" id="HIX73506.1"/>
    </source>
</evidence>
<sequence>MTGFEGYVGIPLGGEQEANDVMFALLLVMLTFFALVFRANYPLFFNMVRGVFFPKRRSFSPEKKKGNSVLFRSFMTFQTLFLSSFSLFELMRCYGYILDRNETSRFFYFGIIFFCLYLFYLSKQFIYGLLGYVFAAKESYNVWRNMYNAVFGSYGVLLYLPALGLVFAYNYAAAFALLFLILYVACRFVIIYKTVDIFYQKSMSLFYLSLYLCTQEIIPLFLLYKGFIYLYNFIESGTLWR</sequence>
<keyword evidence="1" id="KW-0472">Membrane</keyword>
<feature type="transmembrane region" description="Helical" evidence="1">
    <location>
        <begin position="108"/>
        <end position="134"/>
    </location>
</feature>
<dbReference type="Proteomes" id="UP000886740">
    <property type="component" value="Unassembled WGS sequence"/>
</dbReference>
<dbReference type="EMBL" id="DXEL01000003">
    <property type="protein sequence ID" value="HIX73506.1"/>
    <property type="molecule type" value="Genomic_DNA"/>
</dbReference>
<evidence type="ECO:0000256" key="1">
    <source>
        <dbReference type="SAM" id="Phobius"/>
    </source>
</evidence>
<feature type="transmembrane region" description="Helical" evidence="1">
    <location>
        <begin position="21"/>
        <end position="48"/>
    </location>
</feature>
<gene>
    <name evidence="2" type="ORF">H9977_00375</name>
</gene>
<feature type="transmembrane region" description="Helical" evidence="1">
    <location>
        <begin position="69"/>
        <end position="88"/>
    </location>
</feature>
<reference evidence="2" key="1">
    <citation type="journal article" date="2021" name="PeerJ">
        <title>Extensive microbial diversity within the chicken gut microbiome revealed by metagenomics and culture.</title>
        <authorList>
            <person name="Gilroy R."/>
            <person name="Ravi A."/>
            <person name="Getino M."/>
            <person name="Pursley I."/>
            <person name="Horton D.L."/>
            <person name="Alikhan N.F."/>
            <person name="Baker D."/>
            <person name="Gharbi K."/>
            <person name="Hall N."/>
            <person name="Watson M."/>
            <person name="Adriaenssens E.M."/>
            <person name="Foster-Nyarko E."/>
            <person name="Jarju S."/>
            <person name="Secka A."/>
            <person name="Antonio M."/>
            <person name="Oren A."/>
            <person name="Chaudhuri R.R."/>
            <person name="La Ragione R."/>
            <person name="Hildebrand F."/>
            <person name="Pallen M.J."/>
        </authorList>
    </citation>
    <scope>NUCLEOTIDE SEQUENCE</scope>
    <source>
        <strain evidence="2">ChiGjej6B6-14162</strain>
    </source>
</reference>
<keyword evidence="1" id="KW-1133">Transmembrane helix</keyword>
<dbReference type="InterPro" id="IPR025367">
    <property type="entry name" value="DUF4271"/>
</dbReference>
<organism evidence="2 3">
    <name type="scientific">Candidatus Parabacteroides intestinipullorum</name>
    <dbReference type="NCBI Taxonomy" id="2838723"/>
    <lineage>
        <taxon>Bacteria</taxon>
        <taxon>Pseudomonadati</taxon>
        <taxon>Bacteroidota</taxon>
        <taxon>Bacteroidia</taxon>
        <taxon>Bacteroidales</taxon>
        <taxon>Tannerellaceae</taxon>
        <taxon>Parabacteroides</taxon>
    </lineage>
</organism>
<feature type="transmembrane region" description="Helical" evidence="1">
    <location>
        <begin position="173"/>
        <end position="192"/>
    </location>
</feature>
<comment type="caution">
    <text evidence="2">The sequence shown here is derived from an EMBL/GenBank/DDBJ whole genome shotgun (WGS) entry which is preliminary data.</text>
</comment>
<dbReference type="AlphaFoldDB" id="A0A9D1X6K5"/>
<reference evidence="2" key="2">
    <citation type="submission" date="2021-04" db="EMBL/GenBank/DDBJ databases">
        <authorList>
            <person name="Gilroy R."/>
        </authorList>
    </citation>
    <scope>NUCLEOTIDE SEQUENCE</scope>
    <source>
        <strain evidence="2">ChiGjej6B6-14162</strain>
    </source>
</reference>
<accession>A0A9D1X6K5</accession>
<feature type="transmembrane region" description="Helical" evidence="1">
    <location>
        <begin position="204"/>
        <end position="224"/>
    </location>
</feature>
<name>A0A9D1X6K5_9BACT</name>
<feature type="transmembrane region" description="Helical" evidence="1">
    <location>
        <begin position="146"/>
        <end position="167"/>
    </location>
</feature>
<evidence type="ECO:0000313" key="3">
    <source>
        <dbReference type="Proteomes" id="UP000886740"/>
    </source>
</evidence>
<protein>
    <submittedName>
        <fullName evidence="2">DUF4271 domain-containing protein</fullName>
    </submittedName>
</protein>
<proteinExistence type="predicted"/>
<dbReference type="Pfam" id="PF14093">
    <property type="entry name" value="DUF4271"/>
    <property type="match status" value="1"/>
</dbReference>
<keyword evidence="1" id="KW-0812">Transmembrane</keyword>